<reference evidence="12 13" key="1">
    <citation type="journal article" date="2015" name="Genome Announc.">
        <title>Genome sequencing of 18 francisella strains to aid in assay development and testing.</title>
        <authorList>
            <person name="Johnson S.L."/>
            <person name="Daligault H.E."/>
            <person name="Davenport K.W."/>
            <person name="Coyne S.R."/>
            <person name="Frey K.G."/>
            <person name="Koroleva G.I."/>
            <person name="Broomall S.M."/>
            <person name="Bishop-Lilly K.A."/>
            <person name="Bruce D.C."/>
            <person name="Chertkov O."/>
            <person name="Freitas T."/>
            <person name="Jaissle J."/>
            <person name="Ladner J.T."/>
            <person name="Rosenzweig C.N."/>
            <person name="Gibbons H.S."/>
            <person name="Palacios G.F."/>
            <person name="Redden C.L."/>
            <person name="Xu Y."/>
            <person name="Minogue T.D."/>
            <person name="Chain P.S."/>
        </authorList>
    </citation>
    <scope>NUCLEOTIDE SEQUENCE [LARGE SCALE GENOMIC DNA]</scope>
    <source>
        <strain evidence="12 13">GA01-2794</strain>
    </source>
</reference>
<dbReference type="STRING" id="28110.KU46_1318"/>
<feature type="active site" description="Proton donor" evidence="9">
    <location>
        <position position="130"/>
    </location>
</feature>
<evidence type="ECO:0000256" key="6">
    <source>
        <dbReference type="ARBA" id="ARBA00022605"/>
    </source>
</evidence>
<dbReference type="InterPro" id="IPR006063">
    <property type="entry name" value="HisA_bact_arch"/>
</dbReference>
<dbReference type="UniPathway" id="UPA00031">
    <property type="reaction ID" value="UER00009"/>
</dbReference>
<evidence type="ECO:0000256" key="8">
    <source>
        <dbReference type="ARBA" id="ARBA00023235"/>
    </source>
</evidence>
<keyword evidence="6 9" id="KW-0028">Amino-acid biosynthesis</keyword>
<dbReference type="SUPFAM" id="SSF51366">
    <property type="entry name" value="Ribulose-phoshate binding barrel"/>
    <property type="match status" value="1"/>
</dbReference>
<evidence type="ECO:0000256" key="2">
    <source>
        <dbReference type="ARBA" id="ARBA00004496"/>
    </source>
</evidence>
<dbReference type="OrthoDB" id="9807749at2"/>
<comment type="similarity">
    <text evidence="4 9 10">Belongs to the HisA/HisF family.</text>
</comment>
<dbReference type="FunFam" id="3.20.20.70:FF:000009">
    <property type="entry name" value="1-(5-phosphoribosyl)-5-[(5-phosphoribosylamino)methylideneamino] imidazole-4-carboxamide isomerase"/>
    <property type="match status" value="1"/>
</dbReference>
<dbReference type="AlphaFoldDB" id="A0A0B6CR68"/>
<comment type="catalytic activity">
    <reaction evidence="1 9 11">
        <text>1-(5-phospho-beta-D-ribosyl)-5-[(5-phospho-beta-D-ribosylamino)methylideneamino]imidazole-4-carboxamide = 5-[(5-phospho-1-deoxy-D-ribulos-1-ylimino)methylamino]-1-(5-phospho-beta-D-ribosyl)imidazole-4-carboxamide</text>
        <dbReference type="Rhea" id="RHEA:15469"/>
        <dbReference type="ChEBI" id="CHEBI:58435"/>
        <dbReference type="ChEBI" id="CHEBI:58525"/>
        <dbReference type="EC" id="5.3.1.16"/>
    </reaction>
</comment>
<dbReference type="Gene3D" id="3.20.20.70">
    <property type="entry name" value="Aldolase class I"/>
    <property type="match status" value="1"/>
</dbReference>
<dbReference type="Proteomes" id="UP000031830">
    <property type="component" value="Chromosome"/>
</dbReference>
<feature type="active site" description="Proton acceptor" evidence="9">
    <location>
        <position position="8"/>
    </location>
</feature>
<evidence type="ECO:0000256" key="11">
    <source>
        <dbReference type="RuleBase" id="RU003658"/>
    </source>
</evidence>
<comment type="pathway">
    <text evidence="3 9 11">Amino-acid biosynthesis; L-histidine biosynthesis; L-histidine from 5-phospho-alpha-D-ribose 1-diphosphate: step 4/9.</text>
</comment>
<dbReference type="InterPro" id="IPR013785">
    <property type="entry name" value="Aldolase_TIM"/>
</dbReference>
<evidence type="ECO:0000256" key="9">
    <source>
        <dbReference type="HAMAP-Rule" id="MF_01014"/>
    </source>
</evidence>
<keyword evidence="8 9" id="KW-0413">Isomerase</keyword>
<dbReference type="EMBL" id="CP009440">
    <property type="protein sequence ID" value="AJI52934.1"/>
    <property type="molecule type" value="Genomic_DNA"/>
</dbReference>
<dbReference type="GO" id="GO:0000162">
    <property type="term" value="P:L-tryptophan biosynthetic process"/>
    <property type="evidence" value="ECO:0007669"/>
    <property type="project" value="TreeGrafter"/>
</dbReference>
<dbReference type="GO" id="GO:0005737">
    <property type="term" value="C:cytoplasm"/>
    <property type="evidence" value="ECO:0007669"/>
    <property type="project" value="UniProtKB-SubCell"/>
</dbReference>
<name>A0A0B6CR68_9GAMM</name>
<evidence type="ECO:0000256" key="7">
    <source>
        <dbReference type="ARBA" id="ARBA00023102"/>
    </source>
</evidence>
<dbReference type="InterPro" id="IPR044524">
    <property type="entry name" value="Isoase_HisA-like"/>
</dbReference>
<evidence type="ECO:0000313" key="12">
    <source>
        <dbReference type="EMBL" id="AJI52934.1"/>
    </source>
</evidence>
<comment type="subcellular location">
    <subcellularLocation>
        <location evidence="2 9 11">Cytoplasm</location>
    </subcellularLocation>
</comment>
<organism evidence="12 13">
    <name type="scientific">Francisella philomiragia</name>
    <dbReference type="NCBI Taxonomy" id="28110"/>
    <lineage>
        <taxon>Bacteria</taxon>
        <taxon>Pseudomonadati</taxon>
        <taxon>Pseudomonadota</taxon>
        <taxon>Gammaproteobacteria</taxon>
        <taxon>Thiotrichales</taxon>
        <taxon>Francisellaceae</taxon>
        <taxon>Francisella</taxon>
    </lineage>
</organism>
<dbReference type="NCBIfam" id="TIGR00007">
    <property type="entry name" value="1-(5-phosphoribosyl)-5-[(5-phosphoribosylamino)methylideneamino]imidazole-4-carboxamide isomerase"/>
    <property type="match status" value="1"/>
</dbReference>
<keyword evidence="7 9" id="KW-0368">Histidine biosynthesis</keyword>
<evidence type="ECO:0000313" key="13">
    <source>
        <dbReference type="Proteomes" id="UP000031830"/>
    </source>
</evidence>
<sequence length="241" mass="26882">MNIFPAIDLINGKCVRLEKGDFNKTTTYELEPKDVAKAYQKAGAEFIHVVDLDGAKKGQTCQFETIQKIRENCNMTLQVGGGVKDFETIEKLLEIGVDRVVIGSLAVNDIALTKKFFERYGAEKIVLALDVFIKEGIPYIATHGWQESSTTTLDEILQTYLGDGLEYVLCTDISRDGMLQGPNFELYRIYSSIYPDVQFMASGGVGSLEDLEILKEQSTYGVIIGKALYENKFTLQEALEC</sequence>
<gene>
    <name evidence="9 12" type="primary">hisA</name>
    <name evidence="12" type="ORF">LA55_1299</name>
</gene>
<dbReference type="PANTHER" id="PTHR43090">
    <property type="entry name" value="1-(5-PHOSPHORIBOSYL)-5-[(5-PHOSPHORIBOSYLAMINO)METHYLIDENEAMINO] IMIDAZOLE-4-CARBOXAMIDE ISOMERASE"/>
    <property type="match status" value="1"/>
</dbReference>
<evidence type="ECO:0000256" key="5">
    <source>
        <dbReference type="ARBA" id="ARBA00022490"/>
    </source>
</evidence>
<protein>
    <recommendedName>
        <fullName evidence="9 11">1-(5-phosphoribosyl)-5-[(5-phosphoribosylamino)methylideneamino] imidazole-4-carboxamide isomerase</fullName>
        <ecNumber evidence="9 11">5.3.1.16</ecNumber>
    </recommendedName>
    <alternativeName>
        <fullName evidence="9">Phosphoribosylformimino-5-aminoimidazole carboxamide ribotide isomerase</fullName>
    </alternativeName>
</protein>
<dbReference type="GO" id="GO:0003949">
    <property type="term" value="F:1-(5-phosphoribosyl)-5-[(5-phosphoribosylamino)methylideneamino]imidazole-4-carboxamide isomerase activity"/>
    <property type="evidence" value="ECO:0007669"/>
    <property type="project" value="UniProtKB-UniRule"/>
</dbReference>
<dbReference type="HAMAP" id="MF_01014">
    <property type="entry name" value="HisA"/>
    <property type="match status" value="1"/>
</dbReference>
<dbReference type="GO" id="GO:0000105">
    <property type="term" value="P:L-histidine biosynthetic process"/>
    <property type="evidence" value="ECO:0007669"/>
    <property type="project" value="UniProtKB-UniRule"/>
</dbReference>
<proteinExistence type="inferred from homology"/>
<dbReference type="EC" id="5.3.1.16" evidence="9 11"/>
<dbReference type="CDD" id="cd04732">
    <property type="entry name" value="HisA"/>
    <property type="match status" value="1"/>
</dbReference>
<keyword evidence="5 9" id="KW-0963">Cytoplasm</keyword>
<evidence type="ECO:0000256" key="4">
    <source>
        <dbReference type="ARBA" id="ARBA00009667"/>
    </source>
</evidence>
<evidence type="ECO:0000256" key="1">
    <source>
        <dbReference type="ARBA" id="ARBA00000901"/>
    </source>
</evidence>
<evidence type="ECO:0000256" key="3">
    <source>
        <dbReference type="ARBA" id="ARBA00005133"/>
    </source>
</evidence>
<evidence type="ECO:0000256" key="10">
    <source>
        <dbReference type="RuleBase" id="RU003657"/>
    </source>
</evidence>
<dbReference type="InterPro" id="IPR011060">
    <property type="entry name" value="RibuloseP-bd_barrel"/>
</dbReference>
<dbReference type="KEGG" id="fpz:LA55_1299"/>
<dbReference type="PANTHER" id="PTHR43090:SF2">
    <property type="entry name" value="1-(5-PHOSPHORIBOSYL)-5-[(5-PHOSPHORIBOSYLAMINO)METHYLIDENEAMINO] IMIDAZOLE-4-CARBOXAMIDE ISOMERASE"/>
    <property type="match status" value="1"/>
</dbReference>
<dbReference type="RefSeq" id="WP_044526425.1">
    <property type="nucleotide sequence ID" value="NZ_CP009440.1"/>
</dbReference>
<dbReference type="InterPro" id="IPR006062">
    <property type="entry name" value="His_biosynth"/>
</dbReference>
<dbReference type="InterPro" id="IPR023016">
    <property type="entry name" value="HisA/PriA"/>
</dbReference>
<accession>A0A0B6CR68</accession>
<dbReference type="Pfam" id="PF00977">
    <property type="entry name" value="His_biosynth"/>
    <property type="match status" value="1"/>
</dbReference>